<keyword evidence="2" id="KW-0238">DNA-binding</keyword>
<proteinExistence type="predicted"/>
<dbReference type="Proteomes" id="UP000275256">
    <property type="component" value="Unassembled WGS sequence"/>
</dbReference>
<sequence>MTSDRTGAISSDGSPRVRIREVAERAGVSVGTVSNTINHPERVSPDTQAVVRDAIRDLGFVPNQQARVLMGAPNNVIGLVVVDVLSPFFMEIAHAVERAAREAGHVVILCNSENDHAKEFTLLQMLAAQRVRGALLTPAGGGDPTVDGLHGFPVVYLDYKESSTGCSVSVDHVAGGRLAAQHLLSLGHKKLAFVGGLPGLQQFELRARGMHEAIVDAGLDPAEALVAVHEEGIGLESGTRAALRLLEDGLPSGICCGNDMLAFGVFRELRRHGVRIPEDVALVGYDDVEFAESWIVPLSSVRQPTQEMGRLAAQLLLEHAVGDPEHHHQQIVLQPQLIVRSTSALT</sequence>
<dbReference type="Gene3D" id="1.10.260.40">
    <property type="entry name" value="lambda repressor-like DNA-binding domains"/>
    <property type="match status" value="1"/>
</dbReference>
<gene>
    <name evidence="5" type="ORF">EAX62_13285</name>
</gene>
<dbReference type="PANTHER" id="PTHR30146:SF109">
    <property type="entry name" value="HTH-TYPE TRANSCRIPTIONAL REGULATOR GALS"/>
    <property type="match status" value="1"/>
</dbReference>
<dbReference type="SUPFAM" id="SSF53822">
    <property type="entry name" value="Periplasmic binding protein-like I"/>
    <property type="match status" value="1"/>
</dbReference>
<dbReference type="Pfam" id="PF13377">
    <property type="entry name" value="Peripla_BP_3"/>
    <property type="match status" value="1"/>
</dbReference>
<dbReference type="GO" id="GO:0003700">
    <property type="term" value="F:DNA-binding transcription factor activity"/>
    <property type="evidence" value="ECO:0007669"/>
    <property type="project" value="TreeGrafter"/>
</dbReference>
<organism evidence="5 6">
    <name type="scientific">Tessaracoccus antarcticus</name>
    <dbReference type="NCBI Taxonomy" id="2479848"/>
    <lineage>
        <taxon>Bacteria</taxon>
        <taxon>Bacillati</taxon>
        <taxon>Actinomycetota</taxon>
        <taxon>Actinomycetes</taxon>
        <taxon>Propionibacteriales</taxon>
        <taxon>Propionibacteriaceae</taxon>
        <taxon>Tessaracoccus</taxon>
    </lineage>
</organism>
<dbReference type="RefSeq" id="WP_121902221.1">
    <property type="nucleotide sequence ID" value="NZ_REFW01000004.1"/>
</dbReference>
<keyword evidence="3" id="KW-0804">Transcription</keyword>
<dbReference type="Pfam" id="PF00356">
    <property type="entry name" value="LacI"/>
    <property type="match status" value="1"/>
</dbReference>
<dbReference type="CDD" id="cd01392">
    <property type="entry name" value="HTH_LacI"/>
    <property type="match status" value="1"/>
</dbReference>
<dbReference type="EMBL" id="REFW01000004">
    <property type="protein sequence ID" value="RMB58183.1"/>
    <property type="molecule type" value="Genomic_DNA"/>
</dbReference>
<evidence type="ECO:0000259" key="4">
    <source>
        <dbReference type="PROSITE" id="PS50932"/>
    </source>
</evidence>
<dbReference type="PROSITE" id="PS50932">
    <property type="entry name" value="HTH_LACI_2"/>
    <property type="match status" value="1"/>
</dbReference>
<feature type="domain" description="HTH lacI-type" evidence="4">
    <location>
        <begin position="17"/>
        <end position="71"/>
    </location>
</feature>
<dbReference type="SMART" id="SM00354">
    <property type="entry name" value="HTH_LACI"/>
    <property type="match status" value="1"/>
</dbReference>
<dbReference type="InterPro" id="IPR000843">
    <property type="entry name" value="HTH_LacI"/>
</dbReference>
<accession>A0A3M0G9C6</accession>
<dbReference type="InterPro" id="IPR010982">
    <property type="entry name" value="Lambda_DNA-bd_dom_sf"/>
</dbReference>
<dbReference type="Gene3D" id="3.40.50.2300">
    <property type="match status" value="2"/>
</dbReference>
<evidence type="ECO:0000313" key="5">
    <source>
        <dbReference type="EMBL" id="RMB58183.1"/>
    </source>
</evidence>
<keyword evidence="1" id="KW-0805">Transcription regulation</keyword>
<protein>
    <submittedName>
        <fullName evidence="5">LacI family transcriptional regulator</fullName>
    </submittedName>
</protein>
<dbReference type="AlphaFoldDB" id="A0A3M0G9C6"/>
<evidence type="ECO:0000256" key="3">
    <source>
        <dbReference type="ARBA" id="ARBA00023163"/>
    </source>
</evidence>
<evidence type="ECO:0000256" key="2">
    <source>
        <dbReference type="ARBA" id="ARBA00023125"/>
    </source>
</evidence>
<keyword evidence="6" id="KW-1185">Reference proteome</keyword>
<reference evidence="5 6" key="1">
    <citation type="submission" date="2018-10" db="EMBL/GenBank/DDBJ databases">
        <title>Tessaracoccus antarcticuss sp. nov., isolated from sediment.</title>
        <authorList>
            <person name="Zhou L.Y."/>
            <person name="Du Z.J."/>
        </authorList>
    </citation>
    <scope>NUCLEOTIDE SEQUENCE [LARGE SCALE GENOMIC DNA]</scope>
    <source>
        <strain evidence="5 6">JDX10</strain>
    </source>
</reference>
<dbReference type="InterPro" id="IPR028082">
    <property type="entry name" value="Peripla_BP_I"/>
</dbReference>
<dbReference type="SUPFAM" id="SSF47413">
    <property type="entry name" value="lambda repressor-like DNA-binding domains"/>
    <property type="match status" value="1"/>
</dbReference>
<dbReference type="GO" id="GO:0000976">
    <property type="term" value="F:transcription cis-regulatory region binding"/>
    <property type="evidence" value="ECO:0007669"/>
    <property type="project" value="TreeGrafter"/>
</dbReference>
<evidence type="ECO:0000256" key="1">
    <source>
        <dbReference type="ARBA" id="ARBA00023015"/>
    </source>
</evidence>
<dbReference type="InterPro" id="IPR046335">
    <property type="entry name" value="LacI/GalR-like_sensor"/>
</dbReference>
<dbReference type="OrthoDB" id="37081at2"/>
<comment type="caution">
    <text evidence="5">The sequence shown here is derived from an EMBL/GenBank/DDBJ whole genome shotgun (WGS) entry which is preliminary data.</text>
</comment>
<evidence type="ECO:0000313" key="6">
    <source>
        <dbReference type="Proteomes" id="UP000275256"/>
    </source>
</evidence>
<name>A0A3M0G9C6_9ACTN</name>
<dbReference type="PANTHER" id="PTHR30146">
    <property type="entry name" value="LACI-RELATED TRANSCRIPTIONAL REPRESSOR"/>
    <property type="match status" value="1"/>
</dbReference>